<organism evidence="5 6">
    <name type="scientific">Chryseobacterium defluvii</name>
    <dbReference type="NCBI Taxonomy" id="160396"/>
    <lineage>
        <taxon>Bacteria</taxon>
        <taxon>Pseudomonadati</taxon>
        <taxon>Bacteroidota</taxon>
        <taxon>Flavobacteriia</taxon>
        <taxon>Flavobacteriales</taxon>
        <taxon>Weeksellaceae</taxon>
        <taxon>Chryseobacterium group</taxon>
        <taxon>Chryseobacterium</taxon>
    </lineage>
</organism>
<dbReference type="PANTHER" id="PTHR21666">
    <property type="entry name" value="PEPTIDASE-RELATED"/>
    <property type="match status" value="1"/>
</dbReference>
<accession>A0A840KGJ3</accession>
<protein>
    <submittedName>
        <fullName evidence="5">Septal ring factor EnvC (AmiA/AmiB activator)</fullName>
    </submittedName>
</protein>
<dbReference type="Gene3D" id="2.70.70.10">
    <property type="entry name" value="Glucose Permease (Domain IIA)"/>
    <property type="match status" value="1"/>
</dbReference>
<feature type="domain" description="M23ase beta-sheet core" evidence="4">
    <location>
        <begin position="420"/>
        <end position="512"/>
    </location>
</feature>
<dbReference type="InterPro" id="IPR016047">
    <property type="entry name" value="M23ase_b-sheet_dom"/>
</dbReference>
<dbReference type="PANTHER" id="PTHR21666:SF289">
    <property type="entry name" value="L-ALA--D-GLU ENDOPEPTIDASE"/>
    <property type="match status" value="1"/>
</dbReference>
<dbReference type="SUPFAM" id="SSF51261">
    <property type="entry name" value="Duplicated hybrid motif"/>
    <property type="match status" value="1"/>
</dbReference>
<evidence type="ECO:0000259" key="4">
    <source>
        <dbReference type="Pfam" id="PF01551"/>
    </source>
</evidence>
<dbReference type="Pfam" id="PF01551">
    <property type="entry name" value="Peptidase_M23"/>
    <property type="match status" value="1"/>
</dbReference>
<dbReference type="AlphaFoldDB" id="A0A840KGJ3"/>
<sequence>MIKKISFLIGILLFTLHYGQKKEQLQKQNAELKKQIAQINSDLAKTRNESKLSIAYLTNVNKKLTLREKVYNNTQKEKRFIEDEIYLRQLEINRQNRELAVLRKNYAEVLVNAYKNKGVQNKVTFILSSKNMGEAIRRVQYLKQYSDYQDKKAAEISNAATQIKKSIAQRQKSVKDKETLLVTQQKDLTTINVEKAQKEQLVSEFRKNESKLTAELKQKQTQNKAVEAQIRAIIAEEIRVAKAEEESRKKAEAEKIRLAKLAAEREKARIEAENKARAEALERERKAAEAEAKKTAELAAKRAEEERKRTEEAARAEASARDEARKIAATKATEEANAKAREAANKLAAAKAAEAALAKKKEDEKKAAESKAMTNFGVSTAAGNNFAENRGKLGFPVDKGQITHRFGRQPHPVFKNIVEENNGIKVSVPSGTRAKCVFPGSVSSVLANSDGTKTVIVKHGNYFTIYSNLGSVNVSKGQQVSAGTPVGTVGQDFDGSYTLDFQVWSGSTPVDPMGWVSY</sequence>
<comment type="caution">
    <text evidence="5">The sequence shown here is derived from an EMBL/GenBank/DDBJ whole genome shotgun (WGS) entry which is preliminary data.</text>
</comment>
<dbReference type="InterPro" id="IPR011055">
    <property type="entry name" value="Dup_hybrid_motif"/>
</dbReference>
<dbReference type="EMBL" id="JACHLE010000010">
    <property type="protein sequence ID" value="MBB4808286.1"/>
    <property type="molecule type" value="Genomic_DNA"/>
</dbReference>
<feature type="coiled-coil region" evidence="2">
    <location>
        <begin position="18"/>
        <end position="49"/>
    </location>
</feature>
<dbReference type="Proteomes" id="UP000592180">
    <property type="component" value="Unassembled WGS sequence"/>
</dbReference>
<evidence type="ECO:0000256" key="3">
    <source>
        <dbReference type="SAM" id="MobiDB-lite"/>
    </source>
</evidence>
<feature type="region of interest" description="Disordered" evidence="3">
    <location>
        <begin position="287"/>
        <end position="322"/>
    </location>
</feature>
<evidence type="ECO:0000313" key="6">
    <source>
        <dbReference type="Proteomes" id="UP000592180"/>
    </source>
</evidence>
<evidence type="ECO:0000313" key="5">
    <source>
        <dbReference type="EMBL" id="MBB4808286.1"/>
    </source>
</evidence>
<evidence type="ECO:0000256" key="1">
    <source>
        <dbReference type="ARBA" id="ARBA00022729"/>
    </source>
</evidence>
<gene>
    <name evidence="5" type="ORF">HNP38_003628</name>
</gene>
<dbReference type="GO" id="GO:0004222">
    <property type="term" value="F:metalloendopeptidase activity"/>
    <property type="evidence" value="ECO:0007669"/>
    <property type="project" value="TreeGrafter"/>
</dbReference>
<keyword evidence="1" id="KW-0732">Signal</keyword>
<proteinExistence type="predicted"/>
<dbReference type="InterPro" id="IPR050570">
    <property type="entry name" value="Cell_wall_metabolism_enzyme"/>
</dbReference>
<dbReference type="Gene3D" id="6.10.250.3150">
    <property type="match status" value="1"/>
</dbReference>
<evidence type="ECO:0000256" key="2">
    <source>
        <dbReference type="SAM" id="Coils"/>
    </source>
</evidence>
<keyword evidence="6" id="KW-1185">Reference proteome</keyword>
<reference evidence="5 6" key="1">
    <citation type="submission" date="2020-08" db="EMBL/GenBank/DDBJ databases">
        <title>Functional genomics of gut bacteria from endangered species of beetles.</title>
        <authorList>
            <person name="Carlos-Shanley C."/>
        </authorList>
    </citation>
    <scope>NUCLEOTIDE SEQUENCE [LARGE SCALE GENOMIC DNA]</scope>
    <source>
        <strain evidence="5 6">S00151</strain>
    </source>
</reference>
<dbReference type="CDD" id="cd12797">
    <property type="entry name" value="M23_peptidase"/>
    <property type="match status" value="1"/>
</dbReference>
<name>A0A840KGJ3_9FLAO</name>
<dbReference type="RefSeq" id="WP_184192072.1">
    <property type="nucleotide sequence ID" value="NZ_JACHLE010000010.1"/>
</dbReference>
<keyword evidence="2" id="KW-0175">Coiled coil</keyword>